<evidence type="ECO:0000313" key="2">
    <source>
        <dbReference type="Ensembl" id="ENSSMRP00000028266.1"/>
    </source>
</evidence>
<proteinExistence type="predicted"/>
<dbReference type="Proteomes" id="UP000694421">
    <property type="component" value="Unplaced"/>
</dbReference>
<feature type="signal peptide" evidence="1">
    <location>
        <begin position="1"/>
        <end position="29"/>
    </location>
</feature>
<dbReference type="GeneTree" id="ENSGT01070000256721"/>
<feature type="chain" id="PRO_5034212315" evidence="1">
    <location>
        <begin position="30"/>
        <end position="77"/>
    </location>
</feature>
<evidence type="ECO:0000256" key="1">
    <source>
        <dbReference type="SAM" id="SignalP"/>
    </source>
</evidence>
<evidence type="ECO:0000313" key="3">
    <source>
        <dbReference type="Proteomes" id="UP000694421"/>
    </source>
</evidence>
<name>A0A8D0KN75_SALMN</name>
<keyword evidence="3" id="KW-1185">Reference proteome</keyword>
<reference evidence="2" key="2">
    <citation type="submission" date="2025-09" db="UniProtKB">
        <authorList>
            <consortium name="Ensembl"/>
        </authorList>
    </citation>
    <scope>IDENTIFICATION</scope>
</reference>
<organism evidence="2 3">
    <name type="scientific">Salvator merianae</name>
    <name type="common">Argentine black and white tegu</name>
    <name type="synonym">Tupinambis merianae</name>
    <dbReference type="NCBI Taxonomy" id="96440"/>
    <lineage>
        <taxon>Eukaryota</taxon>
        <taxon>Metazoa</taxon>
        <taxon>Chordata</taxon>
        <taxon>Craniata</taxon>
        <taxon>Vertebrata</taxon>
        <taxon>Euteleostomi</taxon>
        <taxon>Lepidosauria</taxon>
        <taxon>Squamata</taxon>
        <taxon>Bifurcata</taxon>
        <taxon>Unidentata</taxon>
        <taxon>Episquamata</taxon>
        <taxon>Laterata</taxon>
        <taxon>Teiioidea</taxon>
        <taxon>Teiidae</taxon>
        <taxon>Salvator</taxon>
    </lineage>
</organism>
<reference evidence="2" key="1">
    <citation type="submission" date="2025-08" db="UniProtKB">
        <authorList>
            <consortium name="Ensembl"/>
        </authorList>
    </citation>
    <scope>IDENTIFICATION</scope>
</reference>
<dbReference type="Ensembl" id="ENSSMRT00000032966.1">
    <property type="protein sequence ID" value="ENSSMRP00000028266.1"/>
    <property type="gene ID" value="ENSSMRG00000021737.1"/>
</dbReference>
<protein>
    <submittedName>
        <fullName evidence="2">Uncharacterized protein</fullName>
    </submittedName>
</protein>
<keyword evidence="1" id="KW-0732">Signal</keyword>
<dbReference type="AlphaFoldDB" id="A0A8D0KN75"/>
<sequence length="77" mass="8365">KPSPSRSIRSTIFLRCLLSSGVSWSKVLASSLPRKASSWPWWTRSFLSGGGLAKTHVRHRVNRHPALSPGRGGEGGL</sequence>
<accession>A0A8D0KN75</accession>